<protein>
    <submittedName>
        <fullName evidence="1">Factor arrest protein 11</fullName>
    </submittedName>
</protein>
<gene>
    <name evidence="1" type="primary">FAR11</name>
    <name evidence="1" type="ORF">M8818_006184</name>
</gene>
<dbReference type="EMBL" id="JAMKPW020000038">
    <property type="protein sequence ID" value="KAK8200867.1"/>
    <property type="molecule type" value="Genomic_DNA"/>
</dbReference>
<reference evidence="1" key="1">
    <citation type="submission" date="2024-02" db="EMBL/GenBank/DDBJ databases">
        <title>Metagenome Assembled Genome of Zalaria obscura JY119.</title>
        <authorList>
            <person name="Vighnesh L."/>
            <person name="Jagadeeshwari U."/>
            <person name="Venkata Ramana C."/>
            <person name="Sasikala C."/>
        </authorList>
    </citation>
    <scope>NUCLEOTIDE SEQUENCE</scope>
    <source>
        <strain evidence="1">JY119</strain>
    </source>
</reference>
<sequence length="1087" mass="122291">MDELENPDISAAGREVAAQVGSEMHVTSAPEEVAFNKPGMDTAEHLGLDPEDMDEGLPIIDPAEIEREREEIDREIAALQQGIDPETAPQTDRPEPPKRAGSQRPVLKRESSAPAPPQPPPAAPSQSAEPHEYGPQDTQDSLTLAELKRIRSNFPNAPNIRQEILPLKQIYDFEYEDAQTFPVEIEEWFSYSESERNKLRTVQETFNKAWNADPNVRHVDWADADGWDETRDNFVKKQIVILREGTSSARSKALQCLVYVALGVWEKTAGRANRRPKFDWPFFGSYRDQSGMQLACMVENVKQLMRADAVPAVWDTLRAVADGDLRDAERIRDKDQSPTVTFREGDESLELWCAFTLMYVFLELARTVPKESKGTLHRDVLGLGSRISALQPSLLVTLTELIARLRWDEAAPLPQTKMLLLAWKAILVCLGGITEVDTVKNAFRETEEEKDKRGQPVITASPLDYHLFRQELNSKYPAYQPPPPIFPLEPDNNSILPPLQHRRPKYEVSDANVAGSGVNGASIMHQATHIATPAPSPPPSPGGPGGKGGKKQNYQTNQMFPFLYPPLDVTSNNLGGKGSTELQDALVGRKWEGSDIPSSILEAAELFAKRMRATRAMKQLWQTRVDFMRYERGWKMGYNDAEIEALELEPEEQKEQKEQEDFHVPKLSRDIEKKLTAVGDFYRDSLPHLQSVVIVLLKAVLKNVGDLVAASGNRNGLQAGFQEANGVPHFATFDGNGNGHIADGSASTAEQVDTQRAQEITGKALSGMLLLMLKWFKVYHILSYEYLTQLLLDSNYVPLILRLWQSQDIGRACHFKLEREELNFFSFCRTDPRNPQAADSDHESDDDAVPPPIKLRRDTSESAVSSNSPSENNYSHPPEVDELGYPQTLLPSSPIRTYSFRNIFTFTNYLRILQKITRRKTHRSLLLVSYKSSNHLKKSLRVPVEIMRYYTLKLFKSQVPYCGRKWRQGNMKIITAVWLSVPAELRDDWLQGGGGGMGGAGPGDVDGTVEEALPLEQSLRSLTHWWNVKTYPDKMGVEKEKLSEEEYDFFVKELEKMEVGRGEEELGEDALAEEAWTGGRRGPIEGY</sequence>
<name>A0ACC3S798_9PEZI</name>
<accession>A0ACC3S798</accession>
<organism evidence="1 2">
    <name type="scientific">Zalaria obscura</name>
    <dbReference type="NCBI Taxonomy" id="2024903"/>
    <lineage>
        <taxon>Eukaryota</taxon>
        <taxon>Fungi</taxon>
        <taxon>Dikarya</taxon>
        <taxon>Ascomycota</taxon>
        <taxon>Pezizomycotina</taxon>
        <taxon>Dothideomycetes</taxon>
        <taxon>Dothideomycetidae</taxon>
        <taxon>Dothideales</taxon>
        <taxon>Zalariaceae</taxon>
        <taxon>Zalaria</taxon>
    </lineage>
</organism>
<proteinExistence type="predicted"/>
<dbReference type="Proteomes" id="UP001320706">
    <property type="component" value="Unassembled WGS sequence"/>
</dbReference>
<evidence type="ECO:0000313" key="2">
    <source>
        <dbReference type="Proteomes" id="UP001320706"/>
    </source>
</evidence>
<comment type="caution">
    <text evidence="1">The sequence shown here is derived from an EMBL/GenBank/DDBJ whole genome shotgun (WGS) entry which is preliminary data.</text>
</comment>
<evidence type="ECO:0000313" key="1">
    <source>
        <dbReference type="EMBL" id="KAK8200867.1"/>
    </source>
</evidence>
<keyword evidence="2" id="KW-1185">Reference proteome</keyword>